<sequence>MAVIGNENAGLDESADRFQLMCKRLCEYDDAWYLMRASENRILFADSSSKVSRKPREEEERRYFECFYESFKGYGNRYYDSLLRDILEAENSERSRVVDCQMHEFRAICTCASVSLGIPSLARIYFASLHPLEGEEVERRVIESDCFQMFIEATVLLECLHRRNIVLTYEPDAREAIQSNEAKSWIQAHKKQVDRETEEERLKAEREKTYEVAFHAWRQQQDYQVFLFAHTEYEERLDVEKMQRFYIGEIAKLYYSELKQARYHQLKHELSQRALPADLCRCVISEEVMARSNLMLAQRDGFITLMGEESKSFHRTRRHILMNDVMSRERSGGLENV</sequence>
<reference evidence="1" key="1">
    <citation type="journal article" date="2012" name="Proc. Natl. Acad. Sci. U.S.A.">
        <title>Antigenic diversity is generated by distinct evolutionary mechanisms in African trypanosome species.</title>
        <authorList>
            <person name="Jackson A.P."/>
            <person name="Berry A."/>
            <person name="Aslett M."/>
            <person name="Allison H.C."/>
            <person name="Burton P."/>
            <person name="Vavrova-Anderson J."/>
            <person name="Brown R."/>
            <person name="Browne H."/>
            <person name="Corton N."/>
            <person name="Hauser H."/>
            <person name="Gamble J."/>
            <person name="Gilderthorp R."/>
            <person name="Marcello L."/>
            <person name="McQuillan J."/>
            <person name="Otto T.D."/>
            <person name="Quail M.A."/>
            <person name="Sanders M.J."/>
            <person name="van Tonder A."/>
            <person name="Ginger M.L."/>
            <person name="Field M.C."/>
            <person name="Barry J.D."/>
            <person name="Hertz-Fowler C."/>
            <person name="Berriman M."/>
        </authorList>
    </citation>
    <scope>NUCLEOTIDE SEQUENCE</scope>
    <source>
        <strain evidence="1">Y486</strain>
    </source>
</reference>
<protein>
    <submittedName>
        <fullName evidence="1">Uncharacterized protein</fullName>
    </submittedName>
</protein>
<accession>G0U4F9</accession>
<name>G0U4F9_TRYVY</name>
<dbReference type="EMBL" id="HE573026">
    <property type="protein sequence ID" value="CCC52323.1"/>
    <property type="molecule type" value="Genomic_DNA"/>
</dbReference>
<dbReference type="OMA" id="HEFRAIC"/>
<dbReference type="VEuPathDB" id="TriTrypDB:TvY486_1013660"/>
<evidence type="ECO:0000313" key="1">
    <source>
        <dbReference type="EMBL" id="CCC52323.1"/>
    </source>
</evidence>
<organism evidence="1">
    <name type="scientific">Trypanosoma vivax (strain Y486)</name>
    <dbReference type="NCBI Taxonomy" id="1055687"/>
    <lineage>
        <taxon>Eukaryota</taxon>
        <taxon>Discoba</taxon>
        <taxon>Euglenozoa</taxon>
        <taxon>Kinetoplastea</taxon>
        <taxon>Metakinetoplastina</taxon>
        <taxon>Trypanosomatida</taxon>
        <taxon>Trypanosomatidae</taxon>
        <taxon>Trypanosoma</taxon>
        <taxon>Duttonella</taxon>
    </lineage>
</organism>
<gene>
    <name evidence="1" type="ORF">TVY486_1013660</name>
</gene>
<proteinExistence type="predicted"/>
<dbReference type="AlphaFoldDB" id="G0U4F9"/>